<feature type="transmembrane region" description="Helical" evidence="1">
    <location>
        <begin position="7"/>
        <end position="29"/>
    </location>
</feature>
<name>A0A369M6M5_9ACTN</name>
<evidence type="ECO:0000313" key="2">
    <source>
        <dbReference type="EMBL" id="RDB66135.1"/>
    </source>
</evidence>
<keyword evidence="3" id="KW-1185">Reference proteome</keyword>
<feature type="transmembrane region" description="Helical" evidence="1">
    <location>
        <begin position="49"/>
        <end position="71"/>
    </location>
</feature>
<feature type="transmembrane region" description="Helical" evidence="1">
    <location>
        <begin position="91"/>
        <end position="112"/>
    </location>
</feature>
<accession>A0A369M6M5</accession>
<reference evidence="2 3" key="1">
    <citation type="journal article" date="2018" name="Elife">
        <title>Discovery and characterization of a prevalent human gut bacterial enzyme sufficient for the inactivation of a family of plant toxins.</title>
        <authorList>
            <person name="Koppel N."/>
            <person name="Bisanz J.E."/>
            <person name="Pandelia M.E."/>
            <person name="Turnbaugh P.J."/>
            <person name="Balskus E.P."/>
        </authorList>
    </citation>
    <scope>NUCLEOTIDE SEQUENCE [LARGE SCALE GENOMIC DNA]</scope>
    <source>
        <strain evidence="2 3">3C</strain>
    </source>
</reference>
<keyword evidence="1" id="KW-1133">Transmembrane helix</keyword>
<dbReference type="Proteomes" id="UP000254000">
    <property type="component" value="Unassembled WGS sequence"/>
</dbReference>
<sequence>MLDVVFWLAVIVLPAIACLATILLFPPGATNVPMHWNAAGDIDGYGSPWTMLPFGMIMGATNALLAACYAFNDFLYDHGLVHNISRKGALILYRVLAAFIVIVTVGVLVFWASQAMAAMA</sequence>
<evidence type="ECO:0000313" key="3">
    <source>
        <dbReference type="Proteomes" id="UP000254000"/>
    </source>
</evidence>
<proteinExistence type="predicted"/>
<keyword evidence="1" id="KW-0812">Transmembrane</keyword>
<protein>
    <submittedName>
        <fullName evidence="2">Uncharacterized protein</fullName>
    </submittedName>
</protein>
<dbReference type="AlphaFoldDB" id="A0A369M6M5"/>
<gene>
    <name evidence="2" type="ORF">C1877_02720</name>
</gene>
<organism evidence="2 3">
    <name type="scientific">Gordonibacter pamelaeae</name>
    <dbReference type="NCBI Taxonomy" id="471189"/>
    <lineage>
        <taxon>Bacteria</taxon>
        <taxon>Bacillati</taxon>
        <taxon>Actinomycetota</taxon>
        <taxon>Coriobacteriia</taxon>
        <taxon>Eggerthellales</taxon>
        <taxon>Eggerthellaceae</taxon>
        <taxon>Gordonibacter</taxon>
    </lineage>
</organism>
<comment type="caution">
    <text evidence="2">The sequence shown here is derived from an EMBL/GenBank/DDBJ whole genome shotgun (WGS) entry which is preliminary data.</text>
</comment>
<dbReference type="EMBL" id="PPTS01000002">
    <property type="protein sequence ID" value="RDB66135.1"/>
    <property type="molecule type" value="Genomic_DNA"/>
</dbReference>
<evidence type="ECO:0000256" key="1">
    <source>
        <dbReference type="SAM" id="Phobius"/>
    </source>
</evidence>
<keyword evidence="1" id="KW-0472">Membrane</keyword>